<dbReference type="SUPFAM" id="SSF52833">
    <property type="entry name" value="Thioredoxin-like"/>
    <property type="match status" value="1"/>
</dbReference>
<accession>A0AAE0FDJ7</accession>
<organism evidence="5 6">
    <name type="scientific">Cymbomonas tetramitiformis</name>
    <dbReference type="NCBI Taxonomy" id="36881"/>
    <lineage>
        <taxon>Eukaryota</taxon>
        <taxon>Viridiplantae</taxon>
        <taxon>Chlorophyta</taxon>
        <taxon>Pyramimonadophyceae</taxon>
        <taxon>Pyramimonadales</taxon>
        <taxon>Pyramimonadaceae</taxon>
        <taxon>Cymbomonas</taxon>
    </lineage>
</organism>
<dbReference type="Proteomes" id="UP001190700">
    <property type="component" value="Unassembled WGS sequence"/>
</dbReference>
<comment type="caution">
    <text evidence="5">The sequence shown here is derived from an EMBL/GenBank/DDBJ whole genome shotgun (WGS) entry which is preliminary data.</text>
</comment>
<dbReference type="NCBIfam" id="TIGR01126">
    <property type="entry name" value="pdi_dom"/>
    <property type="match status" value="1"/>
</dbReference>
<feature type="domain" description="Thioredoxin" evidence="4">
    <location>
        <begin position="17"/>
        <end position="137"/>
    </location>
</feature>
<dbReference type="Pfam" id="PF00085">
    <property type="entry name" value="Thioredoxin"/>
    <property type="match status" value="1"/>
</dbReference>
<dbReference type="GO" id="GO:0003756">
    <property type="term" value="F:protein disulfide isomerase activity"/>
    <property type="evidence" value="ECO:0007669"/>
    <property type="project" value="InterPro"/>
</dbReference>
<protein>
    <recommendedName>
        <fullName evidence="4">Thioredoxin domain-containing protein</fullName>
    </recommendedName>
</protein>
<dbReference type="AlphaFoldDB" id="A0AAE0FDJ7"/>
<keyword evidence="6" id="KW-1185">Reference proteome</keyword>
<dbReference type="GO" id="GO:0005783">
    <property type="term" value="C:endoplasmic reticulum"/>
    <property type="evidence" value="ECO:0007669"/>
    <property type="project" value="TreeGrafter"/>
</dbReference>
<evidence type="ECO:0000256" key="3">
    <source>
        <dbReference type="SAM" id="SignalP"/>
    </source>
</evidence>
<feature type="signal peptide" evidence="3">
    <location>
        <begin position="1"/>
        <end position="20"/>
    </location>
</feature>
<reference evidence="5 6" key="1">
    <citation type="journal article" date="2015" name="Genome Biol. Evol.">
        <title>Comparative Genomics of a Bacterivorous Green Alga Reveals Evolutionary Causalities and Consequences of Phago-Mixotrophic Mode of Nutrition.</title>
        <authorList>
            <person name="Burns J.A."/>
            <person name="Paasch A."/>
            <person name="Narechania A."/>
            <person name="Kim E."/>
        </authorList>
    </citation>
    <scope>NUCLEOTIDE SEQUENCE [LARGE SCALE GENOMIC DNA]</scope>
    <source>
        <strain evidence="5 6">PLY_AMNH</strain>
    </source>
</reference>
<gene>
    <name evidence="5" type="ORF">CYMTET_33171</name>
</gene>
<sequence>MKFVYLFCTLVYALHTQVLSAPPPSKEATYVASLTPDNFNDFVGRDQGVLVEFFAPWCIHCKRLAPVLELVGHAFEREKRVRIAKVDAIAHPALKQLYDVSGFPTLKWFPAGSFVSENFEGSRDAVGIVDYVNSKADKRRPHV</sequence>
<evidence type="ECO:0000256" key="1">
    <source>
        <dbReference type="ARBA" id="ARBA00006347"/>
    </source>
</evidence>
<proteinExistence type="inferred from homology"/>
<dbReference type="PRINTS" id="PR00421">
    <property type="entry name" value="THIOREDOXIN"/>
</dbReference>
<dbReference type="InterPro" id="IPR013766">
    <property type="entry name" value="Thioredoxin_domain"/>
</dbReference>
<dbReference type="PANTHER" id="PTHR45672">
    <property type="entry name" value="PROTEIN DISULFIDE-ISOMERASE C17H9.14C-RELATED"/>
    <property type="match status" value="1"/>
</dbReference>
<dbReference type="InterPro" id="IPR036249">
    <property type="entry name" value="Thioredoxin-like_sf"/>
</dbReference>
<comment type="similarity">
    <text evidence="1">Belongs to the protein disulfide isomerase family.</text>
</comment>
<evidence type="ECO:0000313" key="6">
    <source>
        <dbReference type="Proteomes" id="UP001190700"/>
    </source>
</evidence>
<dbReference type="PANTHER" id="PTHR45672:SF11">
    <property type="entry name" value="PROTEIN DISULFIDE-ISOMERASE C17H9.14C"/>
    <property type="match status" value="1"/>
</dbReference>
<feature type="chain" id="PRO_5042037725" description="Thioredoxin domain-containing protein" evidence="3">
    <location>
        <begin position="21"/>
        <end position="143"/>
    </location>
</feature>
<dbReference type="InterPro" id="IPR051063">
    <property type="entry name" value="PDI"/>
</dbReference>
<dbReference type="Gene3D" id="3.40.30.10">
    <property type="entry name" value="Glutaredoxin"/>
    <property type="match status" value="1"/>
</dbReference>
<dbReference type="InterPro" id="IPR005788">
    <property type="entry name" value="PDI_thioredoxin-like_dom"/>
</dbReference>
<keyword evidence="2 3" id="KW-0732">Signal</keyword>
<dbReference type="PROSITE" id="PS51352">
    <property type="entry name" value="THIOREDOXIN_2"/>
    <property type="match status" value="1"/>
</dbReference>
<evidence type="ECO:0000259" key="4">
    <source>
        <dbReference type="PROSITE" id="PS51352"/>
    </source>
</evidence>
<name>A0AAE0FDJ7_9CHLO</name>
<dbReference type="GO" id="GO:0006457">
    <property type="term" value="P:protein folding"/>
    <property type="evidence" value="ECO:0007669"/>
    <property type="project" value="TreeGrafter"/>
</dbReference>
<evidence type="ECO:0000313" key="5">
    <source>
        <dbReference type="EMBL" id="KAK3257754.1"/>
    </source>
</evidence>
<evidence type="ECO:0000256" key="2">
    <source>
        <dbReference type="ARBA" id="ARBA00022729"/>
    </source>
</evidence>
<dbReference type="EMBL" id="LGRX02020154">
    <property type="protein sequence ID" value="KAK3257754.1"/>
    <property type="molecule type" value="Genomic_DNA"/>
</dbReference>